<reference evidence="1 2" key="1">
    <citation type="submission" date="2011-01" db="EMBL/GenBank/DDBJ databases">
        <title>Shigella flexneri CDC 796-83 whole genome shotgun sequencing project.</title>
        <authorList>
            <person name="Mane S.P."/>
            <person name="Sobral B.W."/>
            <person name="Cebula T."/>
            <person name="Chertkov O."/>
            <person name="Munk A.C."/>
            <person name="Tapia R."/>
            <person name="Green L."/>
            <person name="Rogers Y."/>
            <person name="Detter J.C."/>
            <person name="Bruce D."/>
            <person name="Brettin T.S."/>
        </authorList>
    </citation>
    <scope>NUCLEOTIDE SEQUENCE [LARGE SCALE GENOMIC DNA]</scope>
    <source>
        <strain evidence="1 2">CDC 796-83</strain>
    </source>
</reference>
<name>A0A6N3QNU4_SHIFL</name>
<gene>
    <name evidence="1" type="ORF">SGF_03162</name>
</gene>
<dbReference type="EMBL" id="AERO01000123">
    <property type="protein sequence ID" value="EFW59458.1"/>
    <property type="molecule type" value="Genomic_DNA"/>
</dbReference>
<organism evidence="1 2">
    <name type="scientific">Shigella flexneri CDC 796-83</name>
    <dbReference type="NCBI Taxonomy" id="945360"/>
    <lineage>
        <taxon>Bacteria</taxon>
        <taxon>Pseudomonadati</taxon>
        <taxon>Pseudomonadota</taxon>
        <taxon>Gammaproteobacteria</taxon>
        <taxon>Enterobacterales</taxon>
        <taxon>Enterobacteriaceae</taxon>
        <taxon>Shigella</taxon>
    </lineage>
</organism>
<dbReference type="AlphaFoldDB" id="A0A6N3QNU4"/>
<dbReference type="Proteomes" id="UP000003302">
    <property type="component" value="Unassembled WGS sequence"/>
</dbReference>
<evidence type="ECO:0000313" key="2">
    <source>
        <dbReference type="Proteomes" id="UP000003302"/>
    </source>
</evidence>
<evidence type="ECO:0000313" key="1">
    <source>
        <dbReference type="EMBL" id="EFW59458.1"/>
    </source>
</evidence>
<proteinExistence type="predicted"/>
<protein>
    <submittedName>
        <fullName evidence="1">Uncharacterized protein</fullName>
    </submittedName>
</protein>
<accession>A0A6N3QNU4</accession>
<comment type="caution">
    <text evidence="1">The sequence shown here is derived from an EMBL/GenBank/DDBJ whole genome shotgun (WGS) entry which is preliminary data.</text>
</comment>
<sequence length="54" mass="6164">MLLRLAANEAPLLIKFTDKGNISVSDWRRCYPPGRELFNVRMTVLMPIFSVLAV</sequence>